<keyword evidence="2" id="KW-0812">Transmembrane</keyword>
<proteinExistence type="predicted"/>
<dbReference type="OrthoDB" id="6256951at2759"/>
<keyword evidence="2" id="KW-1133">Transmembrane helix</keyword>
<evidence type="ECO:0000313" key="4">
    <source>
        <dbReference type="Proteomes" id="UP000748531"/>
    </source>
</evidence>
<dbReference type="AlphaFoldDB" id="A0A8J4TA70"/>
<evidence type="ECO:0000256" key="2">
    <source>
        <dbReference type="SAM" id="Phobius"/>
    </source>
</evidence>
<name>A0A8J4TA70_9TREM</name>
<feature type="transmembrane region" description="Helical" evidence="2">
    <location>
        <begin position="239"/>
        <end position="260"/>
    </location>
</feature>
<feature type="non-terminal residue" evidence="3">
    <location>
        <position position="1"/>
    </location>
</feature>
<gene>
    <name evidence="3" type="ORF">PHET_05688</name>
</gene>
<evidence type="ECO:0000313" key="3">
    <source>
        <dbReference type="EMBL" id="KAF5400834.1"/>
    </source>
</evidence>
<dbReference type="Proteomes" id="UP000748531">
    <property type="component" value="Unassembled WGS sequence"/>
</dbReference>
<dbReference type="EMBL" id="LUCH01002883">
    <property type="protein sequence ID" value="KAF5400834.1"/>
    <property type="molecule type" value="Genomic_DNA"/>
</dbReference>
<reference evidence="3" key="1">
    <citation type="submission" date="2019-05" db="EMBL/GenBank/DDBJ databases">
        <title>Annotation for the trematode Paragonimus heterotremus.</title>
        <authorList>
            <person name="Choi Y.-J."/>
        </authorList>
    </citation>
    <scope>NUCLEOTIDE SEQUENCE</scope>
    <source>
        <strain evidence="3">LC</strain>
    </source>
</reference>
<organism evidence="3 4">
    <name type="scientific">Paragonimus heterotremus</name>
    <dbReference type="NCBI Taxonomy" id="100268"/>
    <lineage>
        <taxon>Eukaryota</taxon>
        <taxon>Metazoa</taxon>
        <taxon>Spiralia</taxon>
        <taxon>Lophotrochozoa</taxon>
        <taxon>Platyhelminthes</taxon>
        <taxon>Trematoda</taxon>
        <taxon>Digenea</taxon>
        <taxon>Plagiorchiida</taxon>
        <taxon>Troglotremata</taxon>
        <taxon>Troglotrematidae</taxon>
        <taxon>Paragonimus</taxon>
    </lineage>
</organism>
<keyword evidence="2" id="KW-0472">Membrane</keyword>
<evidence type="ECO:0000256" key="1">
    <source>
        <dbReference type="SAM" id="MobiDB-lite"/>
    </source>
</evidence>
<comment type="caution">
    <text evidence="3">The sequence shown here is derived from an EMBL/GenBank/DDBJ whole genome shotgun (WGS) entry which is preliminary data.</text>
</comment>
<feature type="region of interest" description="Disordered" evidence="1">
    <location>
        <begin position="1"/>
        <end position="20"/>
    </location>
</feature>
<sequence>FTLVNRSRHQSSNSKAGPPISRSPVLKFEISLVNLRSNVTRGQFGLQLGLVSNESVLLAHDYETTTVRDGNEELVTVNLGRRVIHQSSNELVPQITEPSGFIQGQTVFRTSITDSRAMSMVNWSLPREPYRRSKKKHRFHNTLPAMFFGERMNQQYAGLDSISRVYDRWMIRNGTNPPPVGIRLQNILFGNPLNAPHKFITWQGYVGIGSSSQTYEAFWLRMPSPANPLLIPERPKPELVYLFLLAVPILCFFSCVLIYWHRSNIHKDKTLHVSINSDSTVSDFLA</sequence>
<keyword evidence="4" id="KW-1185">Reference proteome</keyword>
<accession>A0A8J4TA70</accession>
<protein>
    <submittedName>
        <fullName evidence="3">Uncharacterized protein</fullName>
    </submittedName>
</protein>